<organism evidence="1">
    <name type="scientific">marine sediment metagenome</name>
    <dbReference type="NCBI Taxonomy" id="412755"/>
    <lineage>
        <taxon>unclassified sequences</taxon>
        <taxon>metagenomes</taxon>
        <taxon>ecological metagenomes</taxon>
    </lineage>
</organism>
<protein>
    <recommendedName>
        <fullName evidence="2">Transcriptional coactivator p15 (PC4) C-terminal domain-containing protein</fullName>
    </recommendedName>
</protein>
<sequence length="59" mass="6796">MGTMIYRFYGLYITRIALPDRRGPGYEINWGDGFVSLTLAQFKEMVATLNKHLKEAEVL</sequence>
<comment type="caution">
    <text evidence="1">The sequence shown here is derived from an EMBL/GenBank/DDBJ whole genome shotgun (WGS) entry which is preliminary data.</text>
</comment>
<gene>
    <name evidence="1" type="ORF">S03H2_65936</name>
</gene>
<proteinExistence type="predicted"/>
<dbReference type="AlphaFoldDB" id="X1JFT0"/>
<dbReference type="EMBL" id="BARU01042992">
    <property type="protein sequence ID" value="GAH77189.1"/>
    <property type="molecule type" value="Genomic_DNA"/>
</dbReference>
<evidence type="ECO:0008006" key="2">
    <source>
        <dbReference type="Google" id="ProtNLM"/>
    </source>
</evidence>
<evidence type="ECO:0000313" key="1">
    <source>
        <dbReference type="EMBL" id="GAH77189.1"/>
    </source>
</evidence>
<name>X1JFT0_9ZZZZ</name>
<accession>X1JFT0</accession>
<reference evidence="1" key="1">
    <citation type="journal article" date="2014" name="Front. Microbiol.">
        <title>High frequency of phylogenetically diverse reductive dehalogenase-homologous genes in deep subseafloor sedimentary metagenomes.</title>
        <authorList>
            <person name="Kawai M."/>
            <person name="Futagami T."/>
            <person name="Toyoda A."/>
            <person name="Takaki Y."/>
            <person name="Nishi S."/>
            <person name="Hori S."/>
            <person name="Arai W."/>
            <person name="Tsubouchi T."/>
            <person name="Morono Y."/>
            <person name="Uchiyama I."/>
            <person name="Ito T."/>
            <person name="Fujiyama A."/>
            <person name="Inagaki F."/>
            <person name="Takami H."/>
        </authorList>
    </citation>
    <scope>NUCLEOTIDE SEQUENCE</scope>
    <source>
        <strain evidence="1">Expedition CK06-06</strain>
    </source>
</reference>